<evidence type="ECO:0000256" key="1">
    <source>
        <dbReference type="SAM" id="Phobius"/>
    </source>
</evidence>
<proteinExistence type="predicted"/>
<organism evidence="2 3">
    <name type="scientific">Methanophagales virus GBV303</name>
    <dbReference type="NCBI Taxonomy" id="2986514"/>
    <lineage>
        <taxon>Viruses</taxon>
        <taxon>Viruses incertae sedis</taxon>
        <taxon>Itzamnaviridae</taxon>
        <taxon>Demiitzamnavirus</taxon>
        <taxon>Demiitzamnavirus mexicoense</taxon>
    </lineage>
</organism>
<keyword evidence="3" id="KW-1185">Reference proteome</keyword>
<reference evidence="2 3" key="1">
    <citation type="submission" date="2022-10" db="EMBL/GenBank/DDBJ databases">
        <title>Evolutionary Diversification of Methanotrophic Ca. Methanophagales (ANME-1) and Their Expansive Virome.</title>
        <authorList>
            <person name="Laso-Perez R."/>
            <person name="Wu F."/>
            <person name="Cremiere A."/>
            <person name="Speth D.R."/>
            <person name="Magyar J.S."/>
            <person name="Krupovic M."/>
            <person name="Orphan V.J."/>
        </authorList>
    </citation>
    <scope>NUCLEOTIDE SEQUENCE [LARGE SCALE GENOMIC DNA]</scope>
</reference>
<sequence>MRAYDILLFLVCLEATIGFVSSLHVFPVSYVDASAVQTPADWNLQEVENQTASQSIFDKVMLATDMLFKALSMFLNMLVAIVAIYIPLTTVLGVPSEIALLLQGVVYMVYAWAIIQFLSGRSVKYME</sequence>
<accession>A0A9E9A5Y3</accession>
<keyword evidence="1" id="KW-0472">Membrane</keyword>
<dbReference type="Proteomes" id="UP001156932">
    <property type="component" value="Segment"/>
</dbReference>
<keyword evidence="1" id="KW-1133">Transmembrane helix</keyword>
<evidence type="ECO:0000313" key="2">
    <source>
        <dbReference type="EMBL" id="WAE39653.1"/>
    </source>
</evidence>
<feature type="transmembrane region" description="Helical" evidence="1">
    <location>
        <begin position="98"/>
        <end position="118"/>
    </location>
</feature>
<evidence type="ECO:0000313" key="3">
    <source>
        <dbReference type="Proteomes" id="UP001156932"/>
    </source>
</evidence>
<gene>
    <name evidence="2" type="ORF">NNKAGPMP_00017</name>
</gene>
<name>A0A9E9A5Y3_9VIRU</name>
<feature type="transmembrane region" description="Helical" evidence="1">
    <location>
        <begin position="6"/>
        <end position="26"/>
    </location>
</feature>
<dbReference type="EMBL" id="OP880254">
    <property type="protein sequence ID" value="WAE39653.1"/>
    <property type="molecule type" value="Genomic_DNA"/>
</dbReference>
<keyword evidence="1" id="KW-0812">Transmembrane</keyword>
<feature type="transmembrane region" description="Helical" evidence="1">
    <location>
        <begin position="66"/>
        <end position="86"/>
    </location>
</feature>
<protein>
    <submittedName>
        <fullName evidence="2">Uncharacterized protein</fullName>
    </submittedName>
</protein>